<dbReference type="EMBL" id="NGNX01000003">
    <property type="protein sequence ID" value="OYR93188.1"/>
    <property type="molecule type" value="Genomic_DNA"/>
</dbReference>
<dbReference type="AlphaFoldDB" id="A0A256LIB8"/>
<dbReference type="Proteomes" id="UP000215828">
    <property type="component" value="Unassembled WGS sequence"/>
</dbReference>
<evidence type="ECO:0000313" key="2">
    <source>
        <dbReference type="EMBL" id="OYR89057.1"/>
    </source>
</evidence>
<dbReference type="SUPFAM" id="SSF47413">
    <property type="entry name" value="lambda repressor-like DNA-binding domains"/>
    <property type="match status" value="1"/>
</dbReference>
<gene>
    <name evidence="2" type="ORF">CBF53_00805</name>
    <name evidence="3" type="ORF">CBF70_00935</name>
</gene>
<evidence type="ECO:0000313" key="3">
    <source>
        <dbReference type="EMBL" id="OYR93188.1"/>
    </source>
</evidence>
<accession>A0A256LIB8</accession>
<proteinExistence type="predicted"/>
<sequence>MQLSLAAARKNAGLTLKEASDLIGVNKSTLQKYEKDSSKIPFELLHKLSFVYQVNESLFFVGKEDDLISTIKNKRDSMNKNSSARE</sequence>
<evidence type="ECO:0000313" key="4">
    <source>
        <dbReference type="Proteomes" id="UP000215828"/>
    </source>
</evidence>
<evidence type="ECO:0000259" key="1">
    <source>
        <dbReference type="PROSITE" id="PS50943"/>
    </source>
</evidence>
<dbReference type="PROSITE" id="PS50943">
    <property type="entry name" value="HTH_CROC1"/>
    <property type="match status" value="1"/>
</dbReference>
<dbReference type="RefSeq" id="WP_094496828.1">
    <property type="nucleotide sequence ID" value="NZ_NGNV01000002.1"/>
</dbReference>
<comment type="caution">
    <text evidence="3">The sequence shown here is derived from an EMBL/GenBank/DDBJ whole genome shotgun (WGS) entry which is preliminary data.</text>
</comment>
<organism evidence="3 4">
    <name type="scientific">Lactobacillus taiwanensis</name>
    <dbReference type="NCBI Taxonomy" id="508451"/>
    <lineage>
        <taxon>Bacteria</taxon>
        <taxon>Bacillati</taxon>
        <taxon>Bacillota</taxon>
        <taxon>Bacilli</taxon>
        <taxon>Lactobacillales</taxon>
        <taxon>Lactobacillaceae</taxon>
        <taxon>Lactobacillus</taxon>
    </lineage>
</organism>
<name>A0A256LIB8_9LACO</name>
<dbReference type="Gene3D" id="1.10.260.40">
    <property type="entry name" value="lambda repressor-like DNA-binding domains"/>
    <property type="match status" value="1"/>
</dbReference>
<dbReference type="EMBL" id="NGNV01000002">
    <property type="protein sequence ID" value="OYR89057.1"/>
    <property type="molecule type" value="Genomic_DNA"/>
</dbReference>
<dbReference type="InterPro" id="IPR010982">
    <property type="entry name" value="Lambda_DNA-bd_dom_sf"/>
</dbReference>
<dbReference type="SMART" id="SM00530">
    <property type="entry name" value="HTH_XRE"/>
    <property type="match status" value="1"/>
</dbReference>
<feature type="domain" description="HTH cro/C1-type" evidence="1">
    <location>
        <begin position="5"/>
        <end position="59"/>
    </location>
</feature>
<reference evidence="2" key="2">
    <citation type="submission" date="2017-05" db="EMBL/GenBank/DDBJ databases">
        <authorList>
            <person name="Lin X.B."/>
            <person name="Stothard P."/>
            <person name="Tasseva G."/>
            <person name="Walter J."/>
        </authorList>
    </citation>
    <scope>NUCLEOTIDE SEQUENCE</scope>
    <source>
        <strain evidence="2">609u</strain>
    </source>
</reference>
<protein>
    <recommendedName>
        <fullName evidence="1">HTH cro/C1-type domain-containing protein</fullName>
    </recommendedName>
</protein>
<reference evidence="3 4" key="1">
    <citation type="submission" date="2017-04" db="EMBL/GenBank/DDBJ databases">
        <authorList>
            <person name="Afonso C.L."/>
            <person name="Miller P.J."/>
            <person name="Scott M.A."/>
            <person name="Spackman E."/>
            <person name="Goraichik I."/>
            <person name="Dimitrov K.M."/>
            <person name="Suarez D.L."/>
            <person name="Swayne D.E."/>
        </authorList>
    </citation>
    <scope>NUCLEOTIDE SEQUENCE [LARGE SCALE GENOMIC DNA]</scope>
    <source>
        <strain evidence="3 4">609q</strain>
    </source>
</reference>
<dbReference type="CDD" id="cd00093">
    <property type="entry name" value="HTH_XRE"/>
    <property type="match status" value="1"/>
</dbReference>
<dbReference type="Proteomes" id="UP000216316">
    <property type="component" value="Unassembled WGS sequence"/>
</dbReference>
<dbReference type="Pfam" id="PF01381">
    <property type="entry name" value="HTH_3"/>
    <property type="match status" value="1"/>
</dbReference>
<dbReference type="GO" id="GO:0003677">
    <property type="term" value="F:DNA binding"/>
    <property type="evidence" value="ECO:0007669"/>
    <property type="project" value="InterPro"/>
</dbReference>
<reference evidence="4 5" key="3">
    <citation type="submission" date="2017-09" db="EMBL/GenBank/DDBJ databases">
        <title>Tripartite evolution among Lactobacillus johnsonii, Lactobacillus taiwanensis, Lactobacillus reuteri and their rodent host.</title>
        <authorList>
            <person name="Wang T."/>
            <person name="Knowles S."/>
            <person name="Cheng C."/>
        </authorList>
    </citation>
    <scope>NUCLEOTIDE SEQUENCE [LARGE SCALE GENOMIC DNA]</scope>
    <source>
        <strain evidence="3 4">609q</strain>
        <strain evidence="2 5">609u</strain>
    </source>
</reference>
<evidence type="ECO:0000313" key="5">
    <source>
        <dbReference type="Proteomes" id="UP000216316"/>
    </source>
</evidence>
<dbReference type="InterPro" id="IPR001387">
    <property type="entry name" value="Cro/C1-type_HTH"/>
</dbReference>
<keyword evidence="5" id="KW-1185">Reference proteome</keyword>